<dbReference type="PANTHER" id="PTHR30126:SF100">
    <property type="entry name" value="LYSR-FAMILY TRANSCRIPTIONAL REGULATOR"/>
    <property type="match status" value="1"/>
</dbReference>
<keyword evidence="3" id="KW-0804">Transcription</keyword>
<comment type="caution">
    <text evidence="5">The sequence shown here is derived from an EMBL/GenBank/DDBJ whole genome shotgun (WGS) entry which is preliminary data.</text>
</comment>
<accession>A0ABW1WK93</accession>
<evidence type="ECO:0000259" key="4">
    <source>
        <dbReference type="Pfam" id="PF03466"/>
    </source>
</evidence>
<feature type="domain" description="LysR substrate-binding" evidence="4">
    <location>
        <begin position="6"/>
        <end position="102"/>
    </location>
</feature>
<evidence type="ECO:0000313" key="6">
    <source>
        <dbReference type="Proteomes" id="UP001596267"/>
    </source>
</evidence>
<sequence>MFFWTYEGCSYRQSLDRLFFEHQLTPEHVSEFASVEAIKQCVLAGLGIALLPEMTVQNELKSGLLRVLPWGGDPLYIHSQLVWLKDKWVSPALSVFLSMTQAYLKEL</sequence>
<evidence type="ECO:0000256" key="1">
    <source>
        <dbReference type="ARBA" id="ARBA00009437"/>
    </source>
</evidence>
<dbReference type="SUPFAM" id="SSF53850">
    <property type="entry name" value="Periplasmic binding protein-like II"/>
    <property type="match status" value="1"/>
</dbReference>
<dbReference type="PANTHER" id="PTHR30126">
    <property type="entry name" value="HTH-TYPE TRANSCRIPTIONAL REGULATOR"/>
    <property type="match status" value="1"/>
</dbReference>
<dbReference type="Proteomes" id="UP001596267">
    <property type="component" value="Unassembled WGS sequence"/>
</dbReference>
<name>A0ABW1WK93_9BACL</name>
<evidence type="ECO:0000256" key="2">
    <source>
        <dbReference type="ARBA" id="ARBA00023015"/>
    </source>
</evidence>
<dbReference type="EMBL" id="JBHSTQ010000021">
    <property type="protein sequence ID" value="MFC6387649.1"/>
    <property type="molecule type" value="Genomic_DNA"/>
</dbReference>
<reference evidence="6" key="1">
    <citation type="journal article" date="2019" name="Int. J. Syst. Evol. Microbiol.">
        <title>The Global Catalogue of Microorganisms (GCM) 10K type strain sequencing project: providing services to taxonomists for standard genome sequencing and annotation.</title>
        <authorList>
            <consortium name="The Broad Institute Genomics Platform"/>
            <consortium name="The Broad Institute Genome Sequencing Center for Infectious Disease"/>
            <person name="Wu L."/>
            <person name="Ma J."/>
        </authorList>
    </citation>
    <scope>NUCLEOTIDE SEQUENCE [LARGE SCALE GENOMIC DNA]</scope>
    <source>
        <strain evidence="6">CCUG 42001</strain>
    </source>
</reference>
<dbReference type="RefSeq" id="WP_354327453.1">
    <property type="nucleotide sequence ID" value="NZ_JAMXWN010000024.1"/>
</dbReference>
<dbReference type="InterPro" id="IPR005119">
    <property type="entry name" value="LysR_subst-bd"/>
</dbReference>
<keyword evidence="6" id="KW-1185">Reference proteome</keyword>
<keyword evidence="2" id="KW-0805">Transcription regulation</keyword>
<evidence type="ECO:0000313" key="5">
    <source>
        <dbReference type="EMBL" id="MFC6387649.1"/>
    </source>
</evidence>
<evidence type="ECO:0000256" key="3">
    <source>
        <dbReference type="ARBA" id="ARBA00023163"/>
    </source>
</evidence>
<proteinExistence type="inferred from homology"/>
<comment type="similarity">
    <text evidence="1">Belongs to the LysR transcriptional regulatory family.</text>
</comment>
<dbReference type="Gene3D" id="3.40.190.290">
    <property type="match status" value="1"/>
</dbReference>
<protein>
    <submittedName>
        <fullName evidence="5">LysR family transcriptional regulator substrate-binding protein</fullName>
    </submittedName>
</protein>
<organism evidence="5 6">
    <name type="scientific">Sporolactobacillus kofuensis</name>
    <dbReference type="NCBI Taxonomy" id="269672"/>
    <lineage>
        <taxon>Bacteria</taxon>
        <taxon>Bacillati</taxon>
        <taxon>Bacillota</taxon>
        <taxon>Bacilli</taxon>
        <taxon>Bacillales</taxon>
        <taxon>Sporolactobacillaceae</taxon>
        <taxon>Sporolactobacillus</taxon>
    </lineage>
</organism>
<gene>
    <name evidence="5" type="ORF">ACFP7A_13720</name>
</gene>
<dbReference type="Pfam" id="PF03466">
    <property type="entry name" value="LysR_substrate"/>
    <property type="match status" value="1"/>
</dbReference>
<dbReference type="CDD" id="cd05466">
    <property type="entry name" value="PBP2_LTTR_substrate"/>
    <property type="match status" value="1"/>
</dbReference>